<dbReference type="GO" id="GO:0030313">
    <property type="term" value="C:cell envelope"/>
    <property type="evidence" value="ECO:0007669"/>
    <property type="project" value="UniProtKB-SubCell"/>
</dbReference>
<keyword evidence="2" id="KW-0201">Cytochrome c-type biogenesis</keyword>
<accession>A0A5Q3Q6K2</accession>
<feature type="transmembrane region" description="Helical" evidence="3">
    <location>
        <begin position="9"/>
        <end position="27"/>
    </location>
</feature>
<keyword evidence="3" id="KW-0812">Transmembrane</keyword>
<dbReference type="RefSeq" id="WP_154076822.1">
    <property type="nucleotide sequence ID" value="NZ_CP045929.1"/>
</dbReference>
<dbReference type="SUPFAM" id="SSF52833">
    <property type="entry name" value="Thioredoxin-like"/>
    <property type="match status" value="1"/>
</dbReference>
<dbReference type="PANTHER" id="PTHR42852">
    <property type="entry name" value="THIOL:DISULFIDE INTERCHANGE PROTEIN DSBE"/>
    <property type="match status" value="1"/>
</dbReference>
<sequence length="223" mass="24077">MVREWSREIRVTVVVLVLAIAGVVALWPRSSDDGFGRDGESGQRPVASARASTLEPDAVLAPLRKHAAVQPCPPSPRDAHRAGPLAGVVVPCLADSKPVELSTALAGKPALLNLWASWCPPCREEMPALDEYAARNDAIPVVGINVQDRATAALELLARTKVHYPSVIDVRGELQRALRAPPVLPVTYLLRPDGSVQRITEPATFHSADEIADAVRRYLPTRD</sequence>
<dbReference type="InterPro" id="IPR013740">
    <property type="entry name" value="Redoxin"/>
</dbReference>
<dbReference type="Pfam" id="PF08534">
    <property type="entry name" value="Redoxin"/>
    <property type="match status" value="1"/>
</dbReference>
<dbReference type="PANTHER" id="PTHR42852:SF13">
    <property type="entry name" value="PROTEIN DIPZ"/>
    <property type="match status" value="1"/>
</dbReference>
<evidence type="ECO:0000256" key="2">
    <source>
        <dbReference type="ARBA" id="ARBA00022748"/>
    </source>
</evidence>
<dbReference type="PROSITE" id="PS00194">
    <property type="entry name" value="THIOREDOXIN_1"/>
    <property type="match status" value="1"/>
</dbReference>
<dbReference type="InterPro" id="IPR013766">
    <property type="entry name" value="Thioredoxin_domain"/>
</dbReference>
<name>A0A5Q3Q6K2_9PSEU</name>
<evidence type="ECO:0000313" key="6">
    <source>
        <dbReference type="Proteomes" id="UP000371041"/>
    </source>
</evidence>
<evidence type="ECO:0000259" key="4">
    <source>
        <dbReference type="PROSITE" id="PS51352"/>
    </source>
</evidence>
<dbReference type="GO" id="GO:0017004">
    <property type="term" value="P:cytochrome complex assembly"/>
    <property type="evidence" value="ECO:0007669"/>
    <property type="project" value="UniProtKB-KW"/>
</dbReference>
<keyword evidence="3" id="KW-1133">Transmembrane helix</keyword>
<dbReference type="InterPro" id="IPR050553">
    <property type="entry name" value="Thioredoxin_ResA/DsbE_sf"/>
</dbReference>
<gene>
    <name evidence="5" type="ORF">GIY23_12510</name>
</gene>
<comment type="subcellular location">
    <subcellularLocation>
        <location evidence="1">Cell envelope</location>
    </subcellularLocation>
</comment>
<evidence type="ECO:0000313" key="5">
    <source>
        <dbReference type="EMBL" id="QGK70238.1"/>
    </source>
</evidence>
<dbReference type="PROSITE" id="PS51352">
    <property type="entry name" value="THIOREDOXIN_2"/>
    <property type="match status" value="1"/>
</dbReference>
<dbReference type="InterPro" id="IPR017937">
    <property type="entry name" value="Thioredoxin_CS"/>
</dbReference>
<proteinExistence type="predicted"/>
<reference evidence="6" key="1">
    <citation type="submission" date="2019-11" db="EMBL/GenBank/DDBJ databases">
        <title>The complete genome sequence of Saccharopolyspora sp. E2A.</title>
        <authorList>
            <person name="Zhang G."/>
        </authorList>
    </citation>
    <scope>NUCLEOTIDE SEQUENCE [LARGE SCALE GENOMIC DNA]</scope>
    <source>
        <strain evidence="6">E2A</strain>
    </source>
</reference>
<keyword evidence="6" id="KW-1185">Reference proteome</keyword>
<feature type="domain" description="Thioredoxin" evidence="4">
    <location>
        <begin position="79"/>
        <end position="220"/>
    </location>
</feature>
<dbReference type="GO" id="GO:0016491">
    <property type="term" value="F:oxidoreductase activity"/>
    <property type="evidence" value="ECO:0007669"/>
    <property type="project" value="InterPro"/>
</dbReference>
<protein>
    <submittedName>
        <fullName evidence="5">Redoxin family protein</fullName>
    </submittedName>
</protein>
<dbReference type="InterPro" id="IPR036249">
    <property type="entry name" value="Thioredoxin-like_sf"/>
</dbReference>
<dbReference type="KEGG" id="sace:GIY23_12510"/>
<evidence type="ECO:0000256" key="1">
    <source>
        <dbReference type="ARBA" id="ARBA00004196"/>
    </source>
</evidence>
<dbReference type="Gene3D" id="3.40.30.10">
    <property type="entry name" value="Glutaredoxin"/>
    <property type="match status" value="1"/>
</dbReference>
<dbReference type="EMBL" id="CP045929">
    <property type="protein sequence ID" value="QGK70238.1"/>
    <property type="molecule type" value="Genomic_DNA"/>
</dbReference>
<dbReference type="AlphaFoldDB" id="A0A5Q3Q6K2"/>
<organism evidence="5 6">
    <name type="scientific">Allosaccharopolyspora coralli</name>
    <dbReference type="NCBI Taxonomy" id="2665642"/>
    <lineage>
        <taxon>Bacteria</taxon>
        <taxon>Bacillati</taxon>
        <taxon>Actinomycetota</taxon>
        <taxon>Actinomycetes</taxon>
        <taxon>Pseudonocardiales</taxon>
        <taxon>Pseudonocardiaceae</taxon>
        <taxon>Allosaccharopolyspora</taxon>
    </lineage>
</organism>
<dbReference type="Proteomes" id="UP000371041">
    <property type="component" value="Chromosome"/>
</dbReference>
<keyword evidence="3" id="KW-0472">Membrane</keyword>
<evidence type="ECO:0000256" key="3">
    <source>
        <dbReference type="SAM" id="Phobius"/>
    </source>
</evidence>
<dbReference type="CDD" id="cd02966">
    <property type="entry name" value="TlpA_like_family"/>
    <property type="match status" value="1"/>
</dbReference>